<dbReference type="Pfam" id="PF13439">
    <property type="entry name" value="Glyco_transf_4"/>
    <property type="match status" value="1"/>
</dbReference>
<dbReference type="SUPFAM" id="SSF53756">
    <property type="entry name" value="UDP-Glycosyltransferase/glycogen phosphorylase"/>
    <property type="match status" value="1"/>
</dbReference>
<reference evidence="5" key="1">
    <citation type="journal article" date="2019" name="Int. J. Syst. Evol. Microbiol.">
        <title>The Global Catalogue of Microorganisms (GCM) 10K type strain sequencing project: providing services to taxonomists for standard genome sequencing and annotation.</title>
        <authorList>
            <consortium name="The Broad Institute Genomics Platform"/>
            <consortium name="The Broad Institute Genome Sequencing Center for Infectious Disease"/>
            <person name="Wu L."/>
            <person name="Ma J."/>
        </authorList>
    </citation>
    <scope>NUCLEOTIDE SEQUENCE [LARGE SCALE GENOMIC DNA]</scope>
    <source>
        <strain evidence="5">CAIM 431</strain>
    </source>
</reference>
<dbReference type="Gene3D" id="3.90.550.10">
    <property type="entry name" value="Spore Coat Polysaccharide Biosynthesis Protein SpsA, Chain A"/>
    <property type="match status" value="1"/>
</dbReference>
<dbReference type="RefSeq" id="WP_343872210.1">
    <property type="nucleotide sequence ID" value="NZ_BAAAIX010000007.1"/>
</dbReference>
<dbReference type="Gene3D" id="3.40.50.2000">
    <property type="entry name" value="Glycogen Phosphorylase B"/>
    <property type="match status" value="2"/>
</dbReference>
<evidence type="ECO:0000259" key="3">
    <source>
        <dbReference type="Pfam" id="PF13439"/>
    </source>
</evidence>
<dbReference type="InterPro" id="IPR028098">
    <property type="entry name" value="Glyco_trans_4-like_N"/>
</dbReference>
<dbReference type="CDD" id="cd03801">
    <property type="entry name" value="GT4_PimA-like"/>
    <property type="match status" value="1"/>
</dbReference>
<keyword evidence="5" id="KW-1185">Reference proteome</keyword>
<dbReference type="PANTHER" id="PTHR12526:SF635">
    <property type="entry name" value="GLYCOSYL TRANSFERASE GROUP 1"/>
    <property type="match status" value="1"/>
</dbReference>
<dbReference type="EC" id="2.4.-.-" evidence="4"/>
<name>A0ABW4RSD5_9ACTN</name>
<gene>
    <name evidence="4" type="ORF">ACFSCS_03345</name>
</gene>
<evidence type="ECO:0000313" key="5">
    <source>
        <dbReference type="Proteomes" id="UP001597326"/>
    </source>
</evidence>
<accession>A0ABW4RSD5</accession>
<dbReference type="InterPro" id="IPR029044">
    <property type="entry name" value="Nucleotide-diphossugar_trans"/>
</dbReference>
<keyword evidence="2 4" id="KW-0808">Transferase</keyword>
<dbReference type="Pfam" id="PF13692">
    <property type="entry name" value="Glyco_trans_1_4"/>
    <property type="match status" value="1"/>
</dbReference>
<proteinExistence type="predicted"/>
<dbReference type="Proteomes" id="UP001597326">
    <property type="component" value="Unassembled WGS sequence"/>
</dbReference>
<evidence type="ECO:0000313" key="4">
    <source>
        <dbReference type="EMBL" id="MFD1889222.1"/>
    </source>
</evidence>
<keyword evidence="1 4" id="KW-0328">Glycosyltransferase</keyword>
<evidence type="ECO:0000256" key="1">
    <source>
        <dbReference type="ARBA" id="ARBA00022676"/>
    </source>
</evidence>
<evidence type="ECO:0000256" key="2">
    <source>
        <dbReference type="ARBA" id="ARBA00022679"/>
    </source>
</evidence>
<protein>
    <submittedName>
        <fullName evidence="4">Glycosyltransferase</fullName>
        <ecNumber evidence="4">2.4.-.-</ecNumber>
    </submittedName>
</protein>
<dbReference type="GO" id="GO:0016757">
    <property type="term" value="F:glycosyltransferase activity"/>
    <property type="evidence" value="ECO:0007669"/>
    <property type="project" value="UniProtKB-KW"/>
</dbReference>
<sequence>MGRLGVVLVNYGSHALLADNLDPRLAEAGIQVVVTDNFTSEQELAALRALAEQRGWEVVALATNQGFGHGVNAGVARARELGCEAFVALNPDARVSIEVLQALHAAVEADHRALVAPRMDRSDGRKYFHGSMVDYRSGRTKGFWGPDQDSWRPWLTGACLALHDEAFTELGGFAGDYFLYWEDVDLTRRAAEAGMRLVLREDLVATHDEGGTQARTNDRALSSTYYYWNSRNRLRFAADHLGRADLARWIVRTPAESRQILLRGGRRQLLTSPRPLLATVRGSLAGLGLALPGLVRGPRRPAGERPPSAVLLAHPSPDLYGSDRVMLESVSAFTEAGTRVVVALPADGPLVPELERRGARVELVEMPVLRKSALSPTGLMALAATAARSLPPQLRLVRASGAEAVLVNTVTIPMWSLVARLARRPVAVHVHEAEAQASRAVNAVLYGSLLLATRVVANSRHTADVVAASYPLLARRTTVVHNGVVGPAGVQLAELGAGRARLLFVGRLSPRKGPDVAVRALADLVRGGVDAELALLGAVFPGYEWFETELRELVDSLGLGDRVHFLGFADEVWPALAECHVALVPSVLEESFGNTAVEALLAARPLVVSDHSGLAEATEGFQAVRRVPAGDPTALAGAVRELLADHPAAALAALADREGAARFSPQRYREGLRRAVGSLLR</sequence>
<feature type="domain" description="Glycosyltransferase subfamily 4-like N-terminal" evidence="3">
    <location>
        <begin position="321"/>
        <end position="484"/>
    </location>
</feature>
<organism evidence="4 5">
    <name type="scientific">Luteococcus peritonei</name>
    <dbReference type="NCBI Taxonomy" id="88874"/>
    <lineage>
        <taxon>Bacteria</taxon>
        <taxon>Bacillati</taxon>
        <taxon>Actinomycetota</taxon>
        <taxon>Actinomycetes</taxon>
        <taxon>Propionibacteriales</taxon>
        <taxon>Propionibacteriaceae</taxon>
        <taxon>Luteococcus</taxon>
    </lineage>
</organism>
<comment type="caution">
    <text evidence="4">The sequence shown here is derived from an EMBL/GenBank/DDBJ whole genome shotgun (WGS) entry which is preliminary data.</text>
</comment>
<dbReference type="EMBL" id="JBHUFZ010000008">
    <property type="protein sequence ID" value="MFD1889222.1"/>
    <property type="molecule type" value="Genomic_DNA"/>
</dbReference>
<dbReference type="PANTHER" id="PTHR12526">
    <property type="entry name" value="GLYCOSYLTRANSFERASE"/>
    <property type="match status" value="1"/>
</dbReference>
<dbReference type="SUPFAM" id="SSF53448">
    <property type="entry name" value="Nucleotide-diphospho-sugar transferases"/>
    <property type="match status" value="1"/>
</dbReference>